<comment type="function">
    <text evidence="5">Could be a nuclease involved in processing of the 5'-end of pre-16S rRNA.</text>
</comment>
<dbReference type="Gene3D" id="3.30.420.140">
    <property type="entry name" value="YqgF/RNase H-like domain"/>
    <property type="match status" value="1"/>
</dbReference>
<dbReference type="Pfam" id="PF03652">
    <property type="entry name" value="RuvX"/>
    <property type="match status" value="1"/>
</dbReference>
<dbReference type="EMBL" id="ADKM02000094">
    <property type="protein sequence ID" value="EGC02422.1"/>
    <property type="molecule type" value="Genomic_DNA"/>
</dbReference>
<evidence type="ECO:0000313" key="8">
    <source>
        <dbReference type="Proteomes" id="UP000004259"/>
    </source>
</evidence>
<evidence type="ECO:0000256" key="1">
    <source>
        <dbReference type="ARBA" id="ARBA00022490"/>
    </source>
</evidence>
<name>E9SE60_RUMAL</name>
<evidence type="ECO:0000313" key="7">
    <source>
        <dbReference type="EMBL" id="EGC02422.1"/>
    </source>
</evidence>
<feature type="domain" description="YqgF/RNase H-like" evidence="6">
    <location>
        <begin position="1"/>
        <end position="101"/>
    </location>
</feature>
<keyword evidence="1 5" id="KW-0963">Cytoplasm</keyword>
<dbReference type="GO" id="GO:0005829">
    <property type="term" value="C:cytosol"/>
    <property type="evidence" value="ECO:0007669"/>
    <property type="project" value="TreeGrafter"/>
</dbReference>
<keyword evidence="2 5" id="KW-0690">Ribosome biogenesis</keyword>
<comment type="caution">
    <text evidence="7">The sequence shown here is derived from an EMBL/GenBank/DDBJ whole genome shotgun (WGS) entry which is preliminary data.</text>
</comment>
<dbReference type="AlphaFoldDB" id="E9SE60"/>
<dbReference type="EC" id="3.1.-.-" evidence="5"/>
<keyword evidence="8" id="KW-1185">Reference proteome</keyword>
<dbReference type="eggNOG" id="COG0816">
    <property type="taxonomic scope" value="Bacteria"/>
</dbReference>
<evidence type="ECO:0000256" key="5">
    <source>
        <dbReference type="HAMAP-Rule" id="MF_00651"/>
    </source>
</evidence>
<dbReference type="InterPro" id="IPR006641">
    <property type="entry name" value="YqgF/RNaseH-like_dom"/>
</dbReference>
<dbReference type="RefSeq" id="WP_002850906.1">
    <property type="nucleotide sequence ID" value="NZ_ADKM02000094.1"/>
</dbReference>
<dbReference type="InterPro" id="IPR037027">
    <property type="entry name" value="YqgF/RNaseH-like_dom_sf"/>
</dbReference>
<evidence type="ECO:0000256" key="3">
    <source>
        <dbReference type="ARBA" id="ARBA00022722"/>
    </source>
</evidence>
<dbReference type="HAMAP" id="MF_00651">
    <property type="entry name" value="Nuclease_YqgF"/>
    <property type="match status" value="1"/>
</dbReference>
<dbReference type="STRING" id="246199.CUS_5216"/>
<keyword evidence="3 5" id="KW-0540">Nuclease</keyword>
<gene>
    <name evidence="7" type="ORF">CUS_5216</name>
</gene>
<dbReference type="SMART" id="SM00732">
    <property type="entry name" value="YqgFc"/>
    <property type="match status" value="1"/>
</dbReference>
<dbReference type="PANTHER" id="PTHR33317">
    <property type="entry name" value="POLYNUCLEOTIDYL TRANSFERASE, RIBONUCLEASE H-LIKE SUPERFAMILY PROTEIN"/>
    <property type="match status" value="1"/>
</dbReference>
<accession>E9SE60</accession>
<dbReference type="SUPFAM" id="SSF53098">
    <property type="entry name" value="Ribonuclease H-like"/>
    <property type="match status" value="1"/>
</dbReference>
<protein>
    <recommendedName>
        <fullName evidence="5">Putative pre-16S rRNA nuclease</fullName>
        <ecNumber evidence="5">3.1.-.-</ecNumber>
    </recommendedName>
</protein>
<reference evidence="7 8" key="1">
    <citation type="submission" date="2011-02" db="EMBL/GenBank/DDBJ databases">
        <authorList>
            <person name="Nelson K.E."/>
            <person name="Sutton G."/>
            <person name="Torralba M."/>
            <person name="Durkin S."/>
            <person name="Harkins D."/>
            <person name="Montgomery R."/>
            <person name="Ziemer C."/>
            <person name="Klaassens E."/>
            <person name="Ocuiv P."/>
            <person name="Morrison M."/>
        </authorList>
    </citation>
    <scope>NUCLEOTIDE SEQUENCE [LARGE SCALE GENOMIC DNA]</scope>
    <source>
        <strain evidence="7 8">8</strain>
    </source>
</reference>
<dbReference type="PANTHER" id="PTHR33317:SF4">
    <property type="entry name" value="POLYNUCLEOTIDYL TRANSFERASE, RIBONUCLEASE H-LIKE SUPERFAMILY PROTEIN"/>
    <property type="match status" value="1"/>
</dbReference>
<keyword evidence="4 5" id="KW-0378">Hydrolase</keyword>
<evidence type="ECO:0000259" key="6">
    <source>
        <dbReference type="SMART" id="SM00732"/>
    </source>
</evidence>
<dbReference type="NCBIfam" id="TIGR00250">
    <property type="entry name" value="RNAse_H_YqgF"/>
    <property type="match status" value="1"/>
</dbReference>
<comment type="similarity">
    <text evidence="5">Belongs to the YqgF HJR family.</text>
</comment>
<comment type="subcellular location">
    <subcellularLocation>
        <location evidence="5">Cytoplasm</location>
    </subcellularLocation>
</comment>
<dbReference type="InterPro" id="IPR005227">
    <property type="entry name" value="YqgF"/>
</dbReference>
<sequence length="140" mass="15433">MRILAVDYGDARTGIAISDNSEFLASPVCTITEYHADRLAQKVADIAKERGAGEIVVGLPINMNGTKGERAEKCEAFAEMLRGLVDVEVKMWDERSTTVTAHQYLNETNVRGKKRKAVVDTVAATIILESYLAFRKKSGR</sequence>
<proteinExistence type="inferred from homology"/>
<organism evidence="7 8">
    <name type="scientific">Ruminococcus albus 8</name>
    <dbReference type="NCBI Taxonomy" id="246199"/>
    <lineage>
        <taxon>Bacteria</taxon>
        <taxon>Bacillati</taxon>
        <taxon>Bacillota</taxon>
        <taxon>Clostridia</taxon>
        <taxon>Eubacteriales</taxon>
        <taxon>Oscillospiraceae</taxon>
        <taxon>Ruminococcus</taxon>
    </lineage>
</organism>
<evidence type="ECO:0000256" key="2">
    <source>
        <dbReference type="ARBA" id="ARBA00022517"/>
    </source>
</evidence>
<dbReference type="GO" id="GO:0004518">
    <property type="term" value="F:nuclease activity"/>
    <property type="evidence" value="ECO:0007669"/>
    <property type="project" value="UniProtKB-KW"/>
</dbReference>
<dbReference type="CDD" id="cd16964">
    <property type="entry name" value="YqgF"/>
    <property type="match status" value="1"/>
</dbReference>
<dbReference type="OrthoDB" id="9796140at2"/>
<dbReference type="Proteomes" id="UP000004259">
    <property type="component" value="Unassembled WGS sequence"/>
</dbReference>
<dbReference type="GO" id="GO:0000967">
    <property type="term" value="P:rRNA 5'-end processing"/>
    <property type="evidence" value="ECO:0007669"/>
    <property type="project" value="UniProtKB-UniRule"/>
</dbReference>
<evidence type="ECO:0000256" key="4">
    <source>
        <dbReference type="ARBA" id="ARBA00022801"/>
    </source>
</evidence>
<dbReference type="GO" id="GO:0016788">
    <property type="term" value="F:hydrolase activity, acting on ester bonds"/>
    <property type="evidence" value="ECO:0007669"/>
    <property type="project" value="UniProtKB-UniRule"/>
</dbReference>
<dbReference type="InterPro" id="IPR012337">
    <property type="entry name" value="RNaseH-like_sf"/>
</dbReference>